<evidence type="ECO:0000313" key="10">
    <source>
        <dbReference type="EMBL" id="KAL2049336.1"/>
    </source>
</evidence>
<keyword evidence="4" id="KW-0805">Transcription regulation</keyword>
<gene>
    <name evidence="10" type="ORF">ABVK25_010433</name>
</gene>
<dbReference type="CDD" id="cd12148">
    <property type="entry name" value="fungal_TF_MHR"/>
    <property type="match status" value="1"/>
</dbReference>
<dbReference type="CDD" id="cd00067">
    <property type="entry name" value="GAL4"/>
    <property type="match status" value="1"/>
</dbReference>
<keyword evidence="3" id="KW-0862">Zinc</keyword>
<dbReference type="EMBL" id="JBHFEH010000066">
    <property type="protein sequence ID" value="KAL2049336.1"/>
    <property type="molecule type" value="Genomic_DNA"/>
</dbReference>
<proteinExistence type="predicted"/>
<evidence type="ECO:0000256" key="3">
    <source>
        <dbReference type="ARBA" id="ARBA00022833"/>
    </source>
</evidence>
<evidence type="ECO:0000256" key="4">
    <source>
        <dbReference type="ARBA" id="ARBA00023015"/>
    </source>
</evidence>
<dbReference type="Gene3D" id="4.10.240.10">
    <property type="entry name" value="Zn(2)-C6 fungal-type DNA-binding domain"/>
    <property type="match status" value="1"/>
</dbReference>
<evidence type="ECO:0000256" key="7">
    <source>
        <dbReference type="ARBA" id="ARBA00023242"/>
    </source>
</evidence>
<evidence type="ECO:0000313" key="11">
    <source>
        <dbReference type="Proteomes" id="UP001590951"/>
    </source>
</evidence>
<dbReference type="InterPro" id="IPR051615">
    <property type="entry name" value="Transcr_Regulatory_Elem"/>
</dbReference>
<feature type="region of interest" description="Disordered" evidence="8">
    <location>
        <begin position="1"/>
        <end position="43"/>
    </location>
</feature>
<feature type="domain" description="Zn(2)-C6 fungal-type" evidence="9">
    <location>
        <begin position="47"/>
        <end position="77"/>
    </location>
</feature>
<evidence type="ECO:0000256" key="2">
    <source>
        <dbReference type="ARBA" id="ARBA00022723"/>
    </source>
</evidence>
<dbReference type="SUPFAM" id="SSF57701">
    <property type="entry name" value="Zn2/Cys6 DNA-binding domain"/>
    <property type="match status" value="1"/>
</dbReference>
<evidence type="ECO:0000256" key="6">
    <source>
        <dbReference type="ARBA" id="ARBA00023163"/>
    </source>
</evidence>
<evidence type="ECO:0000256" key="8">
    <source>
        <dbReference type="SAM" id="MobiDB-lite"/>
    </source>
</evidence>
<comment type="subcellular location">
    <subcellularLocation>
        <location evidence="1">Nucleus</location>
    </subcellularLocation>
</comment>
<dbReference type="PROSITE" id="PS00463">
    <property type="entry name" value="ZN2_CY6_FUNGAL_1"/>
    <property type="match status" value="1"/>
</dbReference>
<dbReference type="Proteomes" id="UP001590951">
    <property type="component" value="Unassembled WGS sequence"/>
</dbReference>
<dbReference type="SMART" id="SM00066">
    <property type="entry name" value="GAL4"/>
    <property type="match status" value="1"/>
</dbReference>
<evidence type="ECO:0000259" key="9">
    <source>
        <dbReference type="PROSITE" id="PS50048"/>
    </source>
</evidence>
<dbReference type="InterPro" id="IPR007219">
    <property type="entry name" value="XnlR_reg_dom"/>
</dbReference>
<evidence type="ECO:0000256" key="1">
    <source>
        <dbReference type="ARBA" id="ARBA00004123"/>
    </source>
</evidence>
<dbReference type="InterPro" id="IPR036864">
    <property type="entry name" value="Zn2-C6_fun-type_DNA-bd_sf"/>
</dbReference>
<name>A0ABR4AX86_9LECA</name>
<feature type="compositionally biased region" description="Low complexity" evidence="8">
    <location>
        <begin position="1"/>
        <end position="19"/>
    </location>
</feature>
<feature type="region of interest" description="Disordered" evidence="8">
    <location>
        <begin position="142"/>
        <end position="190"/>
    </location>
</feature>
<keyword evidence="2" id="KW-0479">Metal-binding</keyword>
<organism evidence="10 11">
    <name type="scientific">Lepraria finkii</name>
    <dbReference type="NCBI Taxonomy" id="1340010"/>
    <lineage>
        <taxon>Eukaryota</taxon>
        <taxon>Fungi</taxon>
        <taxon>Dikarya</taxon>
        <taxon>Ascomycota</taxon>
        <taxon>Pezizomycotina</taxon>
        <taxon>Lecanoromycetes</taxon>
        <taxon>OSLEUM clade</taxon>
        <taxon>Lecanoromycetidae</taxon>
        <taxon>Lecanorales</taxon>
        <taxon>Lecanorineae</taxon>
        <taxon>Stereocaulaceae</taxon>
        <taxon>Lepraria</taxon>
    </lineage>
</organism>
<sequence>MSISNSNPHSSSYSPSPASTYGEEIAPTPPTKPPGKRRRFSTPVANACTSCREKRTKCDGLSPCFKCINHHRSVCKYEISTKASKAEMKREITSLRQREASSTQILDALAANRQISNILHGLNDRERLTNIARRIEPASPLKDTFTSKSEEVGSVSKTTSAKQEPLSPPPSKEGSKASTSTTYDASTQTTYGSSLRPLDVSLSALRTRACHGPTDLSDHRLIKHLISIYWIWLHPTHNILNMPSFMSGYETGVETHCTLYLLYAVCIAACDYLDAGWENVVGKSTDVEALRRNLVEEARRLEAWTDPDARTTFQAVTIMALVNGQGKDIVERQLVNRRMSGDRCMS</sequence>
<dbReference type="PANTHER" id="PTHR31313:SF79">
    <property type="entry name" value="C6 FINGER DOMAIN-CONTAINING PROTEIN"/>
    <property type="match status" value="1"/>
</dbReference>
<dbReference type="InterPro" id="IPR001138">
    <property type="entry name" value="Zn2Cys6_DnaBD"/>
</dbReference>
<feature type="compositionally biased region" description="Low complexity" evidence="8">
    <location>
        <begin position="176"/>
        <end position="190"/>
    </location>
</feature>
<comment type="caution">
    <text evidence="10">The sequence shown here is derived from an EMBL/GenBank/DDBJ whole genome shotgun (WGS) entry which is preliminary data.</text>
</comment>
<evidence type="ECO:0000256" key="5">
    <source>
        <dbReference type="ARBA" id="ARBA00023125"/>
    </source>
</evidence>
<accession>A0ABR4AX86</accession>
<reference evidence="10 11" key="1">
    <citation type="submission" date="2024-09" db="EMBL/GenBank/DDBJ databases">
        <title>Rethinking Asexuality: The Enigmatic Case of Functional Sexual Genes in Lepraria (Stereocaulaceae).</title>
        <authorList>
            <person name="Doellman M."/>
            <person name="Sun Y."/>
            <person name="Barcenas-Pena A."/>
            <person name="Lumbsch H.T."/>
            <person name="Grewe F."/>
        </authorList>
    </citation>
    <scope>NUCLEOTIDE SEQUENCE [LARGE SCALE GENOMIC DNA]</scope>
    <source>
        <strain evidence="10 11">Grewe 0041</strain>
    </source>
</reference>
<protein>
    <recommendedName>
        <fullName evidence="9">Zn(2)-C6 fungal-type domain-containing protein</fullName>
    </recommendedName>
</protein>
<dbReference type="Pfam" id="PF04082">
    <property type="entry name" value="Fungal_trans"/>
    <property type="match status" value="1"/>
</dbReference>
<dbReference type="Pfam" id="PF00172">
    <property type="entry name" value="Zn_clus"/>
    <property type="match status" value="1"/>
</dbReference>
<keyword evidence="7" id="KW-0539">Nucleus</keyword>
<keyword evidence="6" id="KW-0804">Transcription</keyword>
<dbReference type="PANTHER" id="PTHR31313">
    <property type="entry name" value="TY1 ENHANCER ACTIVATOR"/>
    <property type="match status" value="1"/>
</dbReference>
<keyword evidence="11" id="KW-1185">Reference proteome</keyword>
<keyword evidence="5" id="KW-0238">DNA-binding</keyword>
<dbReference type="PROSITE" id="PS50048">
    <property type="entry name" value="ZN2_CY6_FUNGAL_2"/>
    <property type="match status" value="1"/>
</dbReference>